<accession>A0A445ARJ5</accession>
<evidence type="ECO:0000313" key="1">
    <source>
        <dbReference type="EMBL" id="RYR29042.1"/>
    </source>
</evidence>
<dbReference type="EMBL" id="SDMP01000011">
    <property type="protein sequence ID" value="RYR29042.1"/>
    <property type="molecule type" value="Genomic_DNA"/>
</dbReference>
<name>A0A445ARJ5_ARAHY</name>
<gene>
    <name evidence="1" type="ORF">Ahy_B01g053320</name>
</gene>
<comment type="caution">
    <text evidence="1">The sequence shown here is derived from an EMBL/GenBank/DDBJ whole genome shotgun (WGS) entry which is preliminary data.</text>
</comment>
<reference evidence="1 2" key="1">
    <citation type="submission" date="2019-01" db="EMBL/GenBank/DDBJ databases">
        <title>Sequencing of cultivated peanut Arachis hypogaea provides insights into genome evolution and oil improvement.</title>
        <authorList>
            <person name="Chen X."/>
        </authorList>
    </citation>
    <scope>NUCLEOTIDE SEQUENCE [LARGE SCALE GENOMIC DNA]</scope>
    <source>
        <strain evidence="2">cv. Fuhuasheng</strain>
        <tissue evidence="1">Leaves</tissue>
    </source>
</reference>
<protein>
    <submittedName>
        <fullName evidence="1">Uncharacterized protein</fullName>
    </submittedName>
</protein>
<evidence type="ECO:0000313" key="2">
    <source>
        <dbReference type="Proteomes" id="UP000289738"/>
    </source>
</evidence>
<sequence>MKIFTVERSATAHRHRTVASTSPAPLRLVPAPVHLLRCVVATVRGSPSLCRRVSLLLCVSSSCRRVFVRRGSPTLLPPPRQSLLRRDWSPSSLPAFRLHIIRVYFVAVLYCCSSSLPPPRASSVSASGPLHLVPPLTLV</sequence>
<dbReference type="Proteomes" id="UP000289738">
    <property type="component" value="Chromosome B01"/>
</dbReference>
<proteinExistence type="predicted"/>
<dbReference type="AlphaFoldDB" id="A0A445ARJ5"/>
<organism evidence="1 2">
    <name type="scientific">Arachis hypogaea</name>
    <name type="common">Peanut</name>
    <dbReference type="NCBI Taxonomy" id="3818"/>
    <lineage>
        <taxon>Eukaryota</taxon>
        <taxon>Viridiplantae</taxon>
        <taxon>Streptophyta</taxon>
        <taxon>Embryophyta</taxon>
        <taxon>Tracheophyta</taxon>
        <taxon>Spermatophyta</taxon>
        <taxon>Magnoliopsida</taxon>
        <taxon>eudicotyledons</taxon>
        <taxon>Gunneridae</taxon>
        <taxon>Pentapetalae</taxon>
        <taxon>rosids</taxon>
        <taxon>fabids</taxon>
        <taxon>Fabales</taxon>
        <taxon>Fabaceae</taxon>
        <taxon>Papilionoideae</taxon>
        <taxon>50 kb inversion clade</taxon>
        <taxon>dalbergioids sensu lato</taxon>
        <taxon>Dalbergieae</taxon>
        <taxon>Pterocarpus clade</taxon>
        <taxon>Arachis</taxon>
    </lineage>
</organism>
<keyword evidence="2" id="KW-1185">Reference proteome</keyword>